<evidence type="ECO:0000313" key="3">
    <source>
        <dbReference type="Proteomes" id="UP000282002"/>
    </source>
</evidence>
<gene>
    <name evidence="2" type="ORF">EI545_01670</name>
</gene>
<dbReference type="OrthoDB" id="7876472at2"/>
<reference evidence="2 3" key="1">
    <citation type="submission" date="2018-12" db="EMBL/GenBank/DDBJ databases">
        <title>Complete genome sequencing of Tabrizicola sp. K13M18.</title>
        <authorList>
            <person name="Bae J.-W."/>
        </authorList>
    </citation>
    <scope>NUCLEOTIDE SEQUENCE [LARGE SCALE GENOMIC DNA]</scope>
    <source>
        <strain evidence="2 3">K13M18</strain>
    </source>
</reference>
<protein>
    <submittedName>
        <fullName evidence="2">Uncharacterized protein</fullName>
    </submittedName>
</protein>
<dbReference type="EMBL" id="CP034328">
    <property type="protein sequence ID" value="AZL57664.1"/>
    <property type="molecule type" value="Genomic_DNA"/>
</dbReference>
<dbReference type="AlphaFoldDB" id="A0A3S8U230"/>
<sequence>MFLEKIGHDTQSRSGVLSRSARGASGLGLMLLLSLPVSAGSLGIGADIGGISADVGVGRGGIGASVGIGGSGGSGGSRGGISADVGIGGGGISASVGIGGTGGGTTPGDVDPDGDTPDDVGMDDDTSDIGGLVASTSGTLSPAVGPKGRMPCAKDGNVSAFNGFVVRDRNGSAIGWVNDATMSNDQKIDTLRIQSTGKACYRLTGGNFTVRNGELWANVNAASFK</sequence>
<proteinExistence type="predicted"/>
<keyword evidence="3" id="KW-1185">Reference proteome</keyword>
<feature type="region of interest" description="Disordered" evidence="1">
    <location>
        <begin position="98"/>
        <end position="147"/>
    </location>
</feature>
<evidence type="ECO:0000313" key="2">
    <source>
        <dbReference type="EMBL" id="AZL57664.1"/>
    </source>
</evidence>
<dbReference type="Proteomes" id="UP000282002">
    <property type="component" value="Chromosome"/>
</dbReference>
<name>A0A3S8U230_9RHOB</name>
<feature type="compositionally biased region" description="Acidic residues" evidence="1">
    <location>
        <begin position="110"/>
        <end position="127"/>
    </location>
</feature>
<dbReference type="RefSeq" id="WP_125323852.1">
    <property type="nucleotide sequence ID" value="NZ_CP034328.1"/>
</dbReference>
<evidence type="ECO:0000256" key="1">
    <source>
        <dbReference type="SAM" id="MobiDB-lite"/>
    </source>
</evidence>
<accession>A0A3S8U230</accession>
<organism evidence="2 3">
    <name type="scientific">Tabrizicola piscis</name>
    <dbReference type="NCBI Taxonomy" id="2494374"/>
    <lineage>
        <taxon>Bacteria</taxon>
        <taxon>Pseudomonadati</taxon>
        <taxon>Pseudomonadota</taxon>
        <taxon>Alphaproteobacteria</taxon>
        <taxon>Rhodobacterales</taxon>
        <taxon>Paracoccaceae</taxon>
        <taxon>Tabrizicola</taxon>
    </lineage>
</organism>
<dbReference type="KEGG" id="taw:EI545_01670"/>